<dbReference type="GO" id="GO:0030870">
    <property type="term" value="C:Mre11 complex"/>
    <property type="evidence" value="ECO:0007669"/>
    <property type="project" value="InterPro"/>
</dbReference>
<feature type="compositionally biased region" description="Polar residues" evidence="12">
    <location>
        <begin position="455"/>
        <end position="465"/>
    </location>
</feature>
<dbReference type="GO" id="GO:0051321">
    <property type="term" value="P:meiotic cell cycle"/>
    <property type="evidence" value="ECO:0007669"/>
    <property type="project" value="UniProtKB-KW"/>
</dbReference>
<dbReference type="SMART" id="SM00240">
    <property type="entry name" value="FHA"/>
    <property type="match status" value="1"/>
</dbReference>
<protein>
    <recommendedName>
        <fullName evidence="3">Nibrin</fullName>
    </recommendedName>
</protein>
<evidence type="ECO:0000256" key="7">
    <source>
        <dbReference type="ARBA" id="ARBA00023204"/>
    </source>
</evidence>
<feature type="compositionally biased region" description="Basic and acidic residues" evidence="12">
    <location>
        <begin position="906"/>
        <end position="921"/>
    </location>
</feature>
<keyword evidence="5" id="KW-0227">DNA damage</keyword>
<dbReference type="FunFam" id="3.40.50.10980:FF:000001">
    <property type="entry name" value="Nibrin"/>
    <property type="match status" value="1"/>
</dbReference>
<dbReference type="InterPro" id="IPR036420">
    <property type="entry name" value="BRCT_dom_sf"/>
</dbReference>
<evidence type="ECO:0000256" key="12">
    <source>
        <dbReference type="SAM" id="MobiDB-lite"/>
    </source>
</evidence>
<feature type="compositionally biased region" description="Polar residues" evidence="12">
    <location>
        <begin position="529"/>
        <end position="545"/>
    </location>
</feature>
<dbReference type="Pfam" id="PF00498">
    <property type="entry name" value="FHA"/>
    <property type="match status" value="1"/>
</dbReference>
<evidence type="ECO:0000256" key="13">
    <source>
        <dbReference type="SAM" id="SignalP"/>
    </source>
</evidence>
<dbReference type="SMART" id="SM01348">
    <property type="entry name" value="Nbs1_C"/>
    <property type="match status" value="1"/>
</dbReference>
<dbReference type="GO" id="GO:0016605">
    <property type="term" value="C:PML body"/>
    <property type="evidence" value="ECO:0007669"/>
    <property type="project" value="UniProtKB-SubCell"/>
</dbReference>
<keyword evidence="7" id="KW-0234">DNA repair</keyword>
<evidence type="ECO:0000256" key="1">
    <source>
        <dbReference type="ARBA" id="ARBA00004322"/>
    </source>
</evidence>
<feature type="region of interest" description="Disordered" evidence="12">
    <location>
        <begin position="612"/>
        <end position="790"/>
    </location>
</feature>
<dbReference type="InterPro" id="IPR013908">
    <property type="entry name" value="Nibrin_C"/>
</dbReference>
<dbReference type="InterPro" id="IPR008984">
    <property type="entry name" value="SMAD_FHA_dom_sf"/>
</dbReference>
<keyword evidence="8" id="KW-0539">Nucleus</keyword>
<feature type="compositionally biased region" description="Polar residues" evidence="12">
    <location>
        <begin position="562"/>
        <end position="577"/>
    </location>
</feature>
<dbReference type="CDD" id="cd22667">
    <property type="entry name" value="FHA_NBN"/>
    <property type="match status" value="1"/>
</dbReference>
<keyword evidence="10" id="KW-0131">Cell cycle</keyword>
<evidence type="ECO:0000256" key="11">
    <source>
        <dbReference type="ARBA" id="ARBA00044757"/>
    </source>
</evidence>
<dbReference type="EMBL" id="RHFK02000002">
    <property type="protein sequence ID" value="TWW79217.1"/>
    <property type="molecule type" value="Genomic_DNA"/>
</dbReference>
<keyword evidence="6" id="KW-0779">Telomere</keyword>
<evidence type="ECO:0000256" key="6">
    <source>
        <dbReference type="ARBA" id="ARBA00022895"/>
    </source>
</evidence>
<evidence type="ECO:0000256" key="10">
    <source>
        <dbReference type="ARBA" id="ARBA00023306"/>
    </source>
</evidence>
<dbReference type="GO" id="GO:0000781">
    <property type="term" value="C:chromosome, telomeric region"/>
    <property type="evidence" value="ECO:0007669"/>
    <property type="project" value="UniProtKB-SubCell"/>
</dbReference>
<keyword evidence="9" id="KW-0469">Meiosis</keyword>
<feature type="region of interest" description="Disordered" evidence="12">
    <location>
        <begin position="906"/>
        <end position="932"/>
    </location>
</feature>
<evidence type="ECO:0000259" key="14">
    <source>
        <dbReference type="PROSITE" id="PS50006"/>
    </source>
</evidence>
<evidence type="ECO:0000256" key="5">
    <source>
        <dbReference type="ARBA" id="ARBA00022763"/>
    </source>
</evidence>
<feature type="domain" description="FHA" evidence="14">
    <location>
        <begin position="119"/>
        <end position="167"/>
    </location>
</feature>
<gene>
    <name evidence="15" type="ORF">D4764_10G0002470</name>
</gene>
<name>A0A5C6PLC2_9TELE</name>
<feature type="compositionally biased region" description="Acidic residues" evidence="12">
    <location>
        <begin position="660"/>
        <end position="671"/>
    </location>
</feature>
<keyword evidence="4" id="KW-0158">Chromosome</keyword>
<dbReference type="Gene3D" id="2.60.200.20">
    <property type="match status" value="1"/>
</dbReference>
<keyword evidence="16" id="KW-1185">Reference proteome</keyword>
<evidence type="ECO:0000313" key="16">
    <source>
        <dbReference type="Proteomes" id="UP000324091"/>
    </source>
</evidence>
<dbReference type="Gene3D" id="2.60.40.1900">
    <property type="entry name" value="Beta-microseminoprotein (PSP94) domain"/>
    <property type="match status" value="1"/>
</dbReference>
<dbReference type="FunFam" id="2.60.200.20:FF:000017">
    <property type="entry name" value="Nibrin"/>
    <property type="match status" value="1"/>
</dbReference>
<evidence type="ECO:0000256" key="4">
    <source>
        <dbReference type="ARBA" id="ARBA00022454"/>
    </source>
</evidence>
<accession>A0A5C6PLC2</accession>
<dbReference type="PANTHER" id="PTHR12162:SF0">
    <property type="entry name" value="NIBRIN"/>
    <property type="match status" value="1"/>
</dbReference>
<dbReference type="PANTHER" id="PTHR12162">
    <property type="entry name" value="NIBRIN-RELATED"/>
    <property type="match status" value="1"/>
</dbReference>
<dbReference type="CDD" id="cd17741">
    <property type="entry name" value="BRCT_nibrin"/>
    <property type="match status" value="1"/>
</dbReference>
<dbReference type="InterPro" id="IPR000253">
    <property type="entry name" value="FHA_dom"/>
</dbReference>
<dbReference type="InterPro" id="IPR032429">
    <property type="entry name" value="Nibrin_BRCT2"/>
</dbReference>
<feature type="compositionally biased region" description="Basic and acidic residues" evidence="12">
    <location>
        <begin position="720"/>
        <end position="770"/>
    </location>
</feature>
<dbReference type="PROSITE" id="PS50006">
    <property type="entry name" value="FHA_DOMAIN"/>
    <property type="match status" value="1"/>
</dbReference>
<dbReference type="PIRSF" id="PIRSF011869">
    <property type="entry name" value="Nibrin_animal"/>
    <property type="match status" value="1"/>
</dbReference>
<feature type="compositionally biased region" description="Polar residues" evidence="12">
    <location>
        <begin position="489"/>
        <end position="498"/>
    </location>
</feature>
<comment type="subcellular location">
    <subcellularLocation>
        <location evidence="2">Chromosome</location>
        <location evidence="2">Telomere</location>
    </subcellularLocation>
    <subcellularLocation>
        <location evidence="1">Nucleus</location>
        <location evidence="1">PML body</location>
    </subcellularLocation>
</comment>
<feature type="region of interest" description="Disordered" evidence="12">
    <location>
        <begin position="455"/>
        <end position="600"/>
    </location>
</feature>
<feature type="chain" id="PRO_5023139512" description="Nibrin" evidence="13">
    <location>
        <begin position="21"/>
        <end position="932"/>
    </location>
</feature>
<dbReference type="GO" id="GO:0003684">
    <property type="term" value="F:damaged DNA binding"/>
    <property type="evidence" value="ECO:0007669"/>
    <property type="project" value="TreeGrafter"/>
</dbReference>
<dbReference type="Pfam" id="PF08599">
    <property type="entry name" value="Nbs1_C"/>
    <property type="match status" value="1"/>
</dbReference>
<sequence>MAGEVLLALLFLSAAVPCFAVYSSGECFFNTKGSCEHMGQVYGIGETWTTADCFQCVCMEPFGVGCCDHGSKPVDYPDWCEIIRKADSCTSVAVMKVNHKLPCLWGRGQTHYLHPGKDYVVGRKNCDILLTSDQSISRAHAQLVPSAQALILKDSSKYGTFINSQRMTENTAVNLNPGDSVTFGVFESKFIVEHVQPVVCSSCLDNNGKALLSQSLAALGGDLVNSWSLECTHLVMTSVKVTVKTISALLCCRPIVKPEFFSELSRCVQQKLPPPKAERFIPEIDEPSLIKEDVNVGVIPGRRQLFNGKTFLFLTAKQLKRLSAAVSFGGGRSQLLEEGSLPRHLLESPQSCVIDVTTGSSQALLPPSTTEWAKSVRNIVHRKGLRVITESEIGLAAIYASCGQHCNPSHLAANSEPVLKVHPRIVSASLSQSAAVDETVLLAASQNITAYAVNTETSQGTQQSKVWEGTVVGETPEKRENRSTCRPHASNTAVQKTTAHLIADNKRPFTAEQADRHRKQPESSVAGPGSSTSRVQPSLPVTNGGSKRFLGTPSPQKPKASAQVSPQKQSTLTSFFQPVSKKRWSAATQGGRPLLDEPFMSEPKRATLDSSISFQAQDASDSHKPPLDSAADLFPEQSAGQRDRISLSVQEEPNKRKREEEEENIEMDELESIMSVDMDFDDELPAVKSQEAQPLMQSSHEKTCGVDTEGASSASKRQRLYCEGDGTDRRRQHDVKNENKSETPERHRSSLKTKESPPLEHSWTHQESSKRPQSSSSSTHTNTKASEDIEDLELLIADDWQPKEETKRPVKAVAIKQEVQEAPIDQDLPKKLVVVEFRTLTLTEAPEVKPLRMPDTSCEKNFKCFRKHFVPGARGSPHIISGSDLLVHNRGKNSDLDEWLKDVVEEERQSRRDENVGDDLFRYNPAKMSRRR</sequence>
<comment type="similarity">
    <text evidence="11">Belongs to the Nibrin family.</text>
</comment>
<reference evidence="15 16" key="1">
    <citation type="submission" date="2019-04" db="EMBL/GenBank/DDBJ databases">
        <title>Chromosome genome assembly for Takifugu flavidus.</title>
        <authorList>
            <person name="Xiao S."/>
        </authorList>
    </citation>
    <scope>NUCLEOTIDE SEQUENCE [LARGE SCALE GENOMIC DNA]</scope>
    <source>
        <strain evidence="15">HTHZ2018</strain>
        <tissue evidence="15">Muscle</tissue>
    </source>
</reference>
<proteinExistence type="inferred from homology"/>
<evidence type="ECO:0000313" key="15">
    <source>
        <dbReference type="EMBL" id="TWW79217.1"/>
    </source>
</evidence>
<evidence type="ECO:0000256" key="8">
    <source>
        <dbReference type="ARBA" id="ARBA00023242"/>
    </source>
</evidence>
<dbReference type="GO" id="GO:0007095">
    <property type="term" value="P:mitotic G2 DNA damage checkpoint signaling"/>
    <property type="evidence" value="ECO:0007669"/>
    <property type="project" value="InterPro"/>
</dbReference>
<dbReference type="Gene3D" id="3.40.50.10980">
    <property type="entry name" value="Nibrin, BRCT2 domain"/>
    <property type="match status" value="1"/>
</dbReference>
<dbReference type="SUPFAM" id="SSF52113">
    <property type="entry name" value="BRCT domain"/>
    <property type="match status" value="1"/>
</dbReference>
<keyword evidence="13" id="KW-0732">Signal</keyword>
<dbReference type="Proteomes" id="UP000324091">
    <property type="component" value="Chromosome 10"/>
</dbReference>
<dbReference type="SUPFAM" id="SSF49879">
    <property type="entry name" value="SMAD/FHA domain"/>
    <property type="match status" value="1"/>
</dbReference>
<evidence type="ECO:0000256" key="2">
    <source>
        <dbReference type="ARBA" id="ARBA00004574"/>
    </source>
</evidence>
<evidence type="ECO:0000256" key="3">
    <source>
        <dbReference type="ARBA" id="ARBA00020013"/>
    </source>
</evidence>
<dbReference type="InterPro" id="IPR043014">
    <property type="entry name" value="Nibrin_BRCT2_sf"/>
</dbReference>
<dbReference type="GO" id="GO:0000724">
    <property type="term" value="P:double-strand break repair via homologous recombination"/>
    <property type="evidence" value="ECO:0007669"/>
    <property type="project" value="TreeGrafter"/>
</dbReference>
<dbReference type="GO" id="GO:0000723">
    <property type="term" value="P:telomere maintenance"/>
    <property type="evidence" value="ECO:0007669"/>
    <property type="project" value="InterPro"/>
</dbReference>
<dbReference type="Pfam" id="PF16508">
    <property type="entry name" value="NIBRIN_BRCT_II"/>
    <property type="match status" value="1"/>
</dbReference>
<feature type="compositionally biased region" description="Basic and acidic residues" evidence="12">
    <location>
        <begin position="503"/>
        <end position="515"/>
    </location>
</feature>
<feature type="signal peptide" evidence="13">
    <location>
        <begin position="1"/>
        <end position="20"/>
    </location>
</feature>
<organism evidence="15 16">
    <name type="scientific">Takifugu flavidus</name>
    <name type="common">sansaifugu</name>
    <dbReference type="NCBI Taxonomy" id="433684"/>
    <lineage>
        <taxon>Eukaryota</taxon>
        <taxon>Metazoa</taxon>
        <taxon>Chordata</taxon>
        <taxon>Craniata</taxon>
        <taxon>Vertebrata</taxon>
        <taxon>Euteleostomi</taxon>
        <taxon>Actinopterygii</taxon>
        <taxon>Neopterygii</taxon>
        <taxon>Teleostei</taxon>
        <taxon>Neoteleostei</taxon>
        <taxon>Acanthomorphata</taxon>
        <taxon>Eupercaria</taxon>
        <taxon>Tetraodontiformes</taxon>
        <taxon>Tetradontoidea</taxon>
        <taxon>Tetraodontidae</taxon>
        <taxon>Takifugu</taxon>
    </lineage>
</organism>
<dbReference type="InterPro" id="IPR016592">
    <property type="entry name" value="Nibrin_met"/>
</dbReference>
<dbReference type="Gene3D" id="3.40.50.10190">
    <property type="entry name" value="BRCT domain"/>
    <property type="match status" value="1"/>
</dbReference>
<comment type="caution">
    <text evidence="15">The sequence shown here is derived from an EMBL/GenBank/DDBJ whole genome shotgun (WGS) entry which is preliminary data.</text>
</comment>
<dbReference type="AlphaFoldDB" id="A0A5C6PLC2"/>
<evidence type="ECO:0000256" key="9">
    <source>
        <dbReference type="ARBA" id="ARBA00023254"/>
    </source>
</evidence>
<dbReference type="InterPro" id="IPR040227">
    <property type="entry name" value="Nibrin-rel"/>
</dbReference>